<dbReference type="Pfam" id="PF00028">
    <property type="entry name" value="Cadherin"/>
    <property type="match status" value="7"/>
</dbReference>
<keyword evidence="4 9" id="KW-0106">Calcium</keyword>
<dbReference type="InterPro" id="IPR050174">
    <property type="entry name" value="Protocadherin/Cadherin-CA"/>
</dbReference>
<name>A0A0B7B7X8_9EUPU</name>
<feature type="transmembrane region" description="Helical" evidence="10">
    <location>
        <begin position="975"/>
        <end position="996"/>
    </location>
</feature>
<dbReference type="GO" id="GO:0007156">
    <property type="term" value="P:homophilic cell adhesion via plasma membrane adhesion molecules"/>
    <property type="evidence" value="ECO:0007669"/>
    <property type="project" value="InterPro"/>
</dbReference>
<dbReference type="Gene3D" id="2.60.40.60">
    <property type="entry name" value="Cadherins"/>
    <property type="match status" value="8"/>
</dbReference>
<dbReference type="PRINTS" id="PR00205">
    <property type="entry name" value="CADHERIN"/>
</dbReference>
<evidence type="ECO:0000256" key="2">
    <source>
        <dbReference type="ARBA" id="ARBA00022692"/>
    </source>
</evidence>
<evidence type="ECO:0000256" key="3">
    <source>
        <dbReference type="ARBA" id="ARBA00022737"/>
    </source>
</evidence>
<dbReference type="PANTHER" id="PTHR24028:SF328">
    <property type="entry name" value="CADHERIN-3"/>
    <property type="match status" value="1"/>
</dbReference>
<keyword evidence="8" id="KW-0325">Glycoprotein</keyword>
<feature type="domain" description="Cadherin" evidence="11">
    <location>
        <begin position="319"/>
        <end position="425"/>
    </location>
</feature>
<organism evidence="12">
    <name type="scientific">Arion vulgaris</name>
    <dbReference type="NCBI Taxonomy" id="1028688"/>
    <lineage>
        <taxon>Eukaryota</taxon>
        <taxon>Metazoa</taxon>
        <taxon>Spiralia</taxon>
        <taxon>Lophotrochozoa</taxon>
        <taxon>Mollusca</taxon>
        <taxon>Gastropoda</taxon>
        <taxon>Heterobranchia</taxon>
        <taxon>Euthyneura</taxon>
        <taxon>Panpulmonata</taxon>
        <taxon>Eupulmonata</taxon>
        <taxon>Stylommatophora</taxon>
        <taxon>Helicina</taxon>
        <taxon>Arionoidea</taxon>
        <taxon>Arionidae</taxon>
        <taxon>Arion</taxon>
    </lineage>
</organism>
<keyword evidence="3" id="KW-0677">Repeat</keyword>
<dbReference type="GO" id="GO:0048729">
    <property type="term" value="P:tissue morphogenesis"/>
    <property type="evidence" value="ECO:0007669"/>
    <property type="project" value="UniProtKB-ARBA"/>
</dbReference>
<evidence type="ECO:0000256" key="9">
    <source>
        <dbReference type="PROSITE-ProRule" id="PRU00043"/>
    </source>
</evidence>
<dbReference type="InterPro" id="IPR015919">
    <property type="entry name" value="Cadherin-like_sf"/>
</dbReference>
<evidence type="ECO:0000256" key="5">
    <source>
        <dbReference type="ARBA" id="ARBA00022889"/>
    </source>
</evidence>
<evidence type="ECO:0000256" key="8">
    <source>
        <dbReference type="ARBA" id="ARBA00023180"/>
    </source>
</evidence>
<dbReference type="SMART" id="SM00112">
    <property type="entry name" value="CA"/>
    <property type="match status" value="8"/>
</dbReference>
<keyword evidence="7 10" id="KW-0472">Membrane</keyword>
<evidence type="ECO:0000259" key="11">
    <source>
        <dbReference type="PROSITE" id="PS50268"/>
    </source>
</evidence>
<accession>A0A0B7B7X8</accession>
<evidence type="ECO:0000256" key="10">
    <source>
        <dbReference type="SAM" id="Phobius"/>
    </source>
</evidence>
<evidence type="ECO:0000256" key="6">
    <source>
        <dbReference type="ARBA" id="ARBA00022989"/>
    </source>
</evidence>
<feature type="domain" description="Cadherin" evidence="11">
    <location>
        <begin position="733"/>
        <end position="825"/>
    </location>
</feature>
<dbReference type="AlphaFoldDB" id="A0A0B7B7X8"/>
<keyword evidence="5" id="KW-0130">Cell adhesion</keyword>
<dbReference type="PROSITE" id="PS00232">
    <property type="entry name" value="CADHERIN_1"/>
    <property type="match status" value="3"/>
</dbReference>
<dbReference type="CDD" id="cd11304">
    <property type="entry name" value="Cadherin_repeat"/>
    <property type="match status" value="8"/>
</dbReference>
<comment type="subcellular location">
    <subcellularLocation>
        <location evidence="1">Membrane</location>
        <topology evidence="1">Single-pass membrane protein</topology>
    </subcellularLocation>
</comment>
<dbReference type="GO" id="GO:0005886">
    <property type="term" value="C:plasma membrane"/>
    <property type="evidence" value="ECO:0007669"/>
    <property type="project" value="InterPro"/>
</dbReference>
<feature type="non-terminal residue" evidence="12">
    <location>
        <position position="1"/>
    </location>
</feature>
<evidence type="ECO:0000256" key="7">
    <source>
        <dbReference type="ARBA" id="ARBA00023136"/>
    </source>
</evidence>
<dbReference type="InterPro" id="IPR002126">
    <property type="entry name" value="Cadherin-like_dom"/>
</dbReference>
<evidence type="ECO:0000256" key="4">
    <source>
        <dbReference type="ARBA" id="ARBA00022837"/>
    </source>
</evidence>
<dbReference type="GO" id="GO:0009887">
    <property type="term" value="P:animal organ morphogenesis"/>
    <property type="evidence" value="ECO:0007669"/>
    <property type="project" value="UniProtKB-ARBA"/>
</dbReference>
<dbReference type="EMBL" id="HACG01042253">
    <property type="protein sequence ID" value="CEK89118.1"/>
    <property type="molecule type" value="Transcribed_RNA"/>
</dbReference>
<feature type="domain" description="Cadherin" evidence="11">
    <location>
        <begin position="633"/>
        <end position="732"/>
    </location>
</feature>
<keyword evidence="6 10" id="KW-1133">Transmembrane helix</keyword>
<dbReference type="InterPro" id="IPR020894">
    <property type="entry name" value="Cadherin_CS"/>
</dbReference>
<feature type="domain" description="Cadherin" evidence="11">
    <location>
        <begin position="214"/>
        <end position="318"/>
    </location>
</feature>
<dbReference type="FunFam" id="2.60.40.60:FF:000015">
    <property type="entry name" value="FAT atypical cadherin 1"/>
    <property type="match status" value="1"/>
</dbReference>
<feature type="domain" description="Cadherin" evidence="11">
    <location>
        <begin position="113"/>
        <end position="213"/>
    </location>
</feature>
<evidence type="ECO:0000313" key="12">
    <source>
        <dbReference type="EMBL" id="CEK89118.1"/>
    </source>
</evidence>
<sequence>RSVTLTIPEGIRLASVYTPSCSDADKMASPILEYSLPLGNHPAFGINSSTGQLSLLQPLDYELETVILLQIVVEETGITSPRETSIYLRINVDPVNEFDPSFQPTNSYGVYYIPEDAVTGTLVTQVTATDTDRGLRDGVVSYDITGGDPQGYFWIDETFGEIRIIRQLNREIFKDYNLTITATDSSLASARARSATATVMIVITDVNDHRPQLIPSLYSLNVSEGSAFGPAVVLAHLIVQDKDEGNNSITTISIVSGNDENKFGISGHDFILRDQLDYERTSFYEVLLEVTDYGQPPLRSSGRVRVKVLPVNEAAPIMDKNSADVTIPENSQLGTLVYHAKATDPDSESQGQITYSIDGNNPQEFIINPTTGQLFVNGPLDYDVQPNTFIVMIRATDGAGASDPVLSAVTLRINLSDVNDNAPKFSSAVVNMSVAENVPIGTQMGVIKATDADSGENGRVTYNLIGNNSNKYFSVDPVSGSVYTASLIDYEINQVFYLSVTAHDNGKPSLVSNCLIKADIINLNDNDPVISPQDFAVVVQDTSPVGETILTYSASDMDTAISVFSFTQPNQNFEIEPTTGVVRTKVLLGQETVKIHIMYIEVKDLPTPADPTIHTATATLTIQVDSRDEILVITGDYNISVSEDVPVNKIIFRVSLVNISQNVAYAITDGNTDDVFSIDPEGSVQVTAPLDRETVPSYQLTIQVTDQQTPPRISELLVDVTLTDVNDNNPLFLPDFYNTEVAYNGECNNVITSTTSTDADAGKNSELSYYLLTGAYNYLFEVDETSGEIRLRSVAVPSVSYKLEIAARDGGEPTLIATRPARMRVDTFVPSNVVISFRLGISRITFLSQSETFLSDLEQVIRTRYPSAVVRLWCIEEYEGVAVAPTISVRRLLADMPADVHVYALKDNSTNSEDNFNNVKEFLTQGELLDLVVDNPQGDPNSNMKGSQWDYYNITTISPYSEPTSSAGYFDDRDGMIVTIISILLALILFALMLFLTLRYCCKWWSTPVVAKKKIENENSVKPKKEKKQNLSKVFPEVNEVKHNPITDMVKFHSKSSFDSDVIGHKDGNLSDLESLIRMSPSSNVYLPRYAVIELRNQTIDDVDGYYQDHSYVGQMSDVSTHGKLKALTSVTDSNVSSTASSSKAIVVTLKRQPPFNNF</sequence>
<proteinExistence type="predicted"/>
<dbReference type="GO" id="GO:0005509">
    <property type="term" value="F:calcium ion binding"/>
    <property type="evidence" value="ECO:0007669"/>
    <property type="project" value="UniProtKB-UniRule"/>
</dbReference>
<dbReference type="GO" id="GO:0048731">
    <property type="term" value="P:system development"/>
    <property type="evidence" value="ECO:0007669"/>
    <property type="project" value="UniProtKB-ARBA"/>
</dbReference>
<dbReference type="FunFam" id="2.60.40.60:FF:000081">
    <property type="entry name" value="protocadherin Fat 4"/>
    <property type="match status" value="1"/>
</dbReference>
<protein>
    <recommendedName>
        <fullName evidence="11">Cadherin domain-containing protein</fullName>
    </recommendedName>
</protein>
<dbReference type="SUPFAM" id="SSF49313">
    <property type="entry name" value="Cadherin-like"/>
    <property type="match status" value="8"/>
</dbReference>
<gene>
    <name evidence="12" type="primary">ORF169090</name>
</gene>
<dbReference type="PANTHER" id="PTHR24028">
    <property type="entry name" value="CADHERIN-87A"/>
    <property type="match status" value="1"/>
</dbReference>
<reference evidence="12" key="1">
    <citation type="submission" date="2014-12" db="EMBL/GenBank/DDBJ databases">
        <title>Insight into the proteome of Arion vulgaris.</title>
        <authorList>
            <person name="Aradska J."/>
            <person name="Bulat T."/>
            <person name="Smidak R."/>
            <person name="Sarate P."/>
            <person name="Gangsoo J."/>
            <person name="Sialana F."/>
            <person name="Bilban M."/>
            <person name="Lubec G."/>
        </authorList>
    </citation>
    <scope>NUCLEOTIDE SEQUENCE</scope>
    <source>
        <tissue evidence="12">Skin</tissue>
    </source>
</reference>
<feature type="domain" description="Cadherin" evidence="11">
    <location>
        <begin position="426"/>
        <end position="530"/>
    </location>
</feature>
<keyword evidence="2 10" id="KW-0812">Transmembrane</keyword>
<feature type="domain" description="Cadherin" evidence="11">
    <location>
        <begin position="531"/>
        <end position="648"/>
    </location>
</feature>
<feature type="domain" description="Cadherin" evidence="11">
    <location>
        <begin position="22"/>
        <end position="102"/>
    </location>
</feature>
<evidence type="ECO:0000256" key="1">
    <source>
        <dbReference type="ARBA" id="ARBA00004167"/>
    </source>
</evidence>
<dbReference type="FunFam" id="2.60.40.60:FF:000020">
    <property type="entry name" value="Dachsous cadherin-related 1b"/>
    <property type="match status" value="1"/>
</dbReference>
<dbReference type="PROSITE" id="PS50268">
    <property type="entry name" value="CADHERIN_2"/>
    <property type="match status" value="8"/>
</dbReference>